<keyword evidence="4" id="KW-0067">ATP-binding</keyword>
<proteinExistence type="predicted"/>
<dbReference type="InterPro" id="IPR000719">
    <property type="entry name" value="Prot_kinase_dom"/>
</dbReference>
<dbReference type="Gene3D" id="1.10.510.10">
    <property type="entry name" value="Transferase(Phosphotransferase) domain 1"/>
    <property type="match status" value="1"/>
</dbReference>
<evidence type="ECO:0000256" key="4">
    <source>
        <dbReference type="ARBA" id="ARBA00022840"/>
    </source>
</evidence>
<dbReference type="PANTHER" id="PTHR48016:SF56">
    <property type="entry name" value="MAPKK KINASE"/>
    <property type="match status" value="1"/>
</dbReference>
<dbReference type="EMBL" id="NIDF01000076">
    <property type="protein sequence ID" value="TYJ53836.1"/>
    <property type="molecule type" value="Genomic_DNA"/>
</dbReference>
<evidence type="ECO:0000256" key="2">
    <source>
        <dbReference type="ARBA" id="ARBA00022741"/>
    </source>
</evidence>
<dbReference type="InterPro" id="IPR011009">
    <property type="entry name" value="Kinase-like_dom_sf"/>
</dbReference>
<keyword evidence="3" id="KW-0418">Kinase</keyword>
<keyword evidence="1" id="KW-0808">Transferase</keyword>
<evidence type="ECO:0000313" key="7">
    <source>
        <dbReference type="Proteomes" id="UP000322245"/>
    </source>
</evidence>
<gene>
    <name evidence="6" type="ORF">B9479_005522</name>
</gene>
<feature type="domain" description="Protein kinase" evidence="5">
    <location>
        <begin position="17"/>
        <end position="280"/>
    </location>
</feature>
<evidence type="ECO:0000256" key="1">
    <source>
        <dbReference type="ARBA" id="ARBA00022679"/>
    </source>
</evidence>
<keyword evidence="2" id="KW-0547">Nucleotide-binding</keyword>
<evidence type="ECO:0000313" key="6">
    <source>
        <dbReference type="EMBL" id="TYJ53836.1"/>
    </source>
</evidence>
<dbReference type="GO" id="GO:0005524">
    <property type="term" value="F:ATP binding"/>
    <property type="evidence" value="ECO:0007669"/>
    <property type="project" value="UniProtKB-KW"/>
</dbReference>
<dbReference type="AlphaFoldDB" id="A0A5D3AVJ9"/>
<name>A0A5D3AVJ9_9TREE</name>
<dbReference type="SMART" id="SM00220">
    <property type="entry name" value="S_TKc"/>
    <property type="match status" value="1"/>
</dbReference>
<keyword evidence="7" id="KW-1185">Reference proteome</keyword>
<comment type="caution">
    <text evidence="6">The sequence shown here is derived from an EMBL/GenBank/DDBJ whole genome shotgun (WGS) entry which is preliminary data.</text>
</comment>
<sequence>MPSSDATTSHYGAPTEWIKSEPITSAALGPLYLALDLRNGRLMMVKEIEDGHDDIDERQEDRVYMRGAHREVAEMAGWKKESIVECLGSETHTNGGEIHVFFELVPVSLQDLLGMHAPFPEDLVKVITRDILGALADVHNAGYTLNELGAERVRFGDDGKAKVYVFGATSKAKDTFPFSSISFIPDREARSLNAARYQSEFKFVGALVLKMLQGEEVIIQHDGPKGPPPAGANTLVQRHLSLQMIPPNLSPECRGFLKAVHAADPAQDQVLANLQMHPFIRDNGEMISKGVETSETRQHIIRMCKGIAESRNDALL</sequence>
<dbReference type="PANTHER" id="PTHR48016">
    <property type="entry name" value="MAP KINASE KINASE KINASE SSK2-RELATED-RELATED"/>
    <property type="match status" value="1"/>
</dbReference>
<dbReference type="PROSITE" id="PS50011">
    <property type="entry name" value="PROTEIN_KINASE_DOM"/>
    <property type="match status" value="1"/>
</dbReference>
<dbReference type="SUPFAM" id="SSF56112">
    <property type="entry name" value="Protein kinase-like (PK-like)"/>
    <property type="match status" value="1"/>
</dbReference>
<dbReference type="GO" id="GO:0000165">
    <property type="term" value="P:MAPK cascade"/>
    <property type="evidence" value="ECO:0007669"/>
    <property type="project" value="UniProtKB-ARBA"/>
</dbReference>
<dbReference type="InterPro" id="IPR050538">
    <property type="entry name" value="MAP_kinase_kinase_kinase"/>
</dbReference>
<reference evidence="6 7" key="1">
    <citation type="submission" date="2017-05" db="EMBL/GenBank/DDBJ databases">
        <title>The Genome Sequence of Tsuchiyaea wingfieldii DSM 27421.</title>
        <authorList>
            <person name="Cuomo C."/>
            <person name="Passer A."/>
            <person name="Billmyre B."/>
            <person name="Heitman J."/>
        </authorList>
    </citation>
    <scope>NUCLEOTIDE SEQUENCE [LARGE SCALE GENOMIC DNA]</scope>
    <source>
        <strain evidence="6 7">DSM 27421</strain>
    </source>
</reference>
<evidence type="ECO:0000256" key="3">
    <source>
        <dbReference type="ARBA" id="ARBA00022777"/>
    </source>
</evidence>
<organism evidence="6 7">
    <name type="scientific">Cryptococcus floricola</name>
    <dbReference type="NCBI Taxonomy" id="2591691"/>
    <lineage>
        <taxon>Eukaryota</taxon>
        <taxon>Fungi</taxon>
        <taxon>Dikarya</taxon>
        <taxon>Basidiomycota</taxon>
        <taxon>Agaricomycotina</taxon>
        <taxon>Tremellomycetes</taxon>
        <taxon>Tremellales</taxon>
        <taxon>Cryptococcaceae</taxon>
        <taxon>Cryptococcus</taxon>
    </lineage>
</organism>
<dbReference type="Proteomes" id="UP000322245">
    <property type="component" value="Unassembled WGS sequence"/>
</dbReference>
<dbReference type="GO" id="GO:0004672">
    <property type="term" value="F:protein kinase activity"/>
    <property type="evidence" value="ECO:0007669"/>
    <property type="project" value="InterPro"/>
</dbReference>
<protein>
    <recommendedName>
        <fullName evidence="5">Protein kinase domain-containing protein</fullName>
    </recommendedName>
</protein>
<evidence type="ECO:0000259" key="5">
    <source>
        <dbReference type="PROSITE" id="PS50011"/>
    </source>
</evidence>
<accession>A0A5D3AVJ9</accession>